<dbReference type="EnsemblPlants" id="Pp3c11_24120V3.1">
    <property type="protein sequence ID" value="PAC:32958429.CDS.1"/>
    <property type="gene ID" value="Pp3c11_24120"/>
</dbReference>
<protein>
    <submittedName>
        <fullName evidence="1 2">Uncharacterized protein</fullName>
    </submittedName>
</protein>
<keyword evidence="3" id="KW-1185">Reference proteome</keyword>
<dbReference type="Proteomes" id="UP000006727">
    <property type="component" value="Chromosome 11"/>
</dbReference>
<reference evidence="1 3" key="1">
    <citation type="journal article" date="2008" name="Science">
        <title>The Physcomitrella genome reveals evolutionary insights into the conquest of land by plants.</title>
        <authorList>
            <person name="Rensing S."/>
            <person name="Lang D."/>
            <person name="Zimmer A."/>
            <person name="Terry A."/>
            <person name="Salamov A."/>
            <person name="Shapiro H."/>
            <person name="Nishiyama T."/>
            <person name="Perroud P.-F."/>
            <person name="Lindquist E."/>
            <person name="Kamisugi Y."/>
            <person name="Tanahashi T."/>
            <person name="Sakakibara K."/>
            <person name="Fujita T."/>
            <person name="Oishi K."/>
            <person name="Shin-I T."/>
            <person name="Kuroki Y."/>
            <person name="Toyoda A."/>
            <person name="Suzuki Y."/>
            <person name="Hashimoto A."/>
            <person name="Yamaguchi K."/>
            <person name="Sugano A."/>
            <person name="Kohara Y."/>
            <person name="Fujiyama A."/>
            <person name="Anterola A."/>
            <person name="Aoki S."/>
            <person name="Ashton N."/>
            <person name="Barbazuk W.B."/>
            <person name="Barker E."/>
            <person name="Bennetzen J."/>
            <person name="Bezanilla M."/>
            <person name="Blankenship R."/>
            <person name="Cho S.H."/>
            <person name="Dutcher S."/>
            <person name="Estelle M."/>
            <person name="Fawcett J.A."/>
            <person name="Gundlach H."/>
            <person name="Hanada K."/>
            <person name="Heyl A."/>
            <person name="Hicks K.A."/>
            <person name="Hugh J."/>
            <person name="Lohr M."/>
            <person name="Mayer K."/>
            <person name="Melkozernov A."/>
            <person name="Murata T."/>
            <person name="Nelson D."/>
            <person name="Pils B."/>
            <person name="Prigge M."/>
            <person name="Reiss B."/>
            <person name="Renner T."/>
            <person name="Rombauts S."/>
            <person name="Rushton P."/>
            <person name="Sanderfoot A."/>
            <person name="Schween G."/>
            <person name="Shiu S.-H."/>
            <person name="Stueber K."/>
            <person name="Theodoulou F.L."/>
            <person name="Tu H."/>
            <person name="Van de Peer Y."/>
            <person name="Verrier P.J."/>
            <person name="Waters E."/>
            <person name="Wood A."/>
            <person name="Yang L."/>
            <person name="Cove D."/>
            <person name="Cuming A."/>
            <person name="Hasebe M."/>
            <person name="Lucas S."/>
            <person name="Mishler D.B."/>
            <person name="Reski R."/>
            <person name="Grigoriev I."/>
            <person name="Quatrano R.S."/>
            <person name="Boore J.L."/>
        </authorList>
    </citation>
    <scope>NUCLEOTIDE SEQUENCE [LARGE SCALE GENOMIC DNA]</scope>
    <source>
        <strain evidence="2 3">cv. Gransden 2004</strain>
    </source>
</reference>
<reference evidence="1 3" key="2">
    <citation type="journal article" date="2018" name="Plant J.">
        <title>The Physcomitrella patens chromosome-scale assembly reveals moss genome structure and evolution.</title>
        <authorList>
            <person name="Lang D."/>
            <person name="Ullrich K.K."/>
            <person name="Murat F."/>
            <person name="Fuchs J."/>
            <person name="Jenkins J."/>
            <person name="Haas F.B."/>
            <person name="Piednoel M."/>
            <person name="Gundlach H."/>
            <person name="Van Bel M."/>
            <person name="Meyberg R."/>
            <person name="Vives C."/>
            <person name="Morata J."/>
            <person name="Symeonidi A."/>
            <person name="Hiss M."/>
            <person name="Muchero W."/>
            <person name="Kamisugi Y."/>
            <person name="Saleh O."/>
            <person name="Blanc G."/>
            <person name="Decker E.L."/>
            <person name="van Gessel N."/>
            <person name="Grimwood J."/>
            <person name="Hayes R.D."/>
            <person name="Graham S.W."/>
            <person name="Gunter L.E."/>
            <person name="McDaniel S.F."/>
            <person name="Hoernstein S.N.W."/>
            <person name="Larsson A."/>
            <person name="Li F.W."/>
            <person name="Perroud P.F."/>
            <person name="Phillips J."/>
            <person name="Ranjan P."/>
            <person name="Rokshar D.S."/>
            <person name="Rothfels C.J."/>
            <person name="Schneider L."/>
            <person name="Shu S."/>
            <person name="Stevenson D.W."/>
            <person name="Thummler F."/>
            <person name="Tillich M."/>
            <person name="Villarreal Aguilar J.C."/>
            <person name="Widiez T."/>
            <person name="Wong G.K."/>
            <person name="Wymore A."/>
            <person name="Zhang Y."/>
            <person name="Zimmer A.D."/>
            <person name="Quatrano R.S."/>
            <person name="Mayer K.F.X."/>
            <person name="Goodstein D."/>
            <person name="Casacuberta J.M."/>
            <person name="Vandepoele K."/>
            <person name="Reski R."/>
            <person name="Cuming A.C."/>
            <person name="Tuskan G.A."/>
            <person name="Maumus F."/>
            <person name="Salse J."/>
            <person name="Schmutz J."/>
            <person name="Rensing S.A."/>
        </authorList>
    </citation>
    <scope>NUCLEOTIDE SEQUENCE [LARGE SCALE GENOMIC DNA]</scope>
    <source>
        <strain evidence="2 3">cv. Gransden 2004</strain>
    </source>
</reference>
<evidence type="ECO:0000313" key="2">
    <source>
        <dbReference type="EnsemblPlants" id="PAC:32958429.CDS.1"/>
    </source>
</evidence>
<dbReference type="AlphaFoldDB" id="A0A2K1JW29"/>
<name>A0A2K1JW29_PHYPA</name>
<proteinExistence type="predicted"/>
<organism evidence="1">
    <name type="scientific">Physcomitrium patens</name>
    <name type="common">Spreading-leaved earth moss</name>
    <name type="synonym">Physcomitrella patens</name>
    <dbReference type="NCBI Taxonomy" id="3218"/>
    <lineage>
        <taxon>Eukaryota</taxon>
        <taxon>Viridiplantae</taxon>
        <taxon>Streptophyta</taxon>
        <taxon>Embryophyta</taxon>
        <taxon>Bryophyta</taxon>
        <taxon>Bryophytina</taxon>
        <taxon>Bryopsida</taxon>
        <taxon>Funariidae</taxon>
        <taxon>Funariales</taxon>
        <taxon>Funariaceae</taxon>
        <taxon>Physcomitrium</taxon>
    </lineage>
</organism>
<dbReference type="EnsemblPlants" id="Pp3c11_24120V3.2">
    <property type="protein sequence ID" value="PAC:32958430.CDS.1"/>
    <property type="gene ID" value="Pp3c11_24120"/>
</dbReference>
<dbReference type="EMBL" id="ABEU02000011">
    <property type="protein sequence ID" value="PNR45735.1"/>
    <property type="molecule type" value="Genomic_DNA"/>
</dbReference>
<dbReference type="Gramene" id="Pp3c11_24120V3.2">
    <property type="protein sequence ID" value="PAC:32958430.CDS.1"/>
    <property type="gene ID" value="Pp3c11_24120"/>
</dbReference>
<accession>A0A2K1JW29</accession>
<reference evidence="2" key="3">
    <citation type="submission" date="2020-12" db="UniProtKB">
        <authorList>
            <consortium name="EnsemblPlants"/>
        </authorList>
    </citation>
    <scope>IDENTIFICATION</scope>
</reference>
<gene>
    <name evidence="1" type="ORF">PHYPA_015506</name>
</gene>
<dbReference type="PaxDb" id="3218-PP1S31_16V6.1"/>
<sequence>MPCITSLTELTLMLHLKHHVHAHAHNYLFDAHAHNYLFDAHAFDSSLVGFFQMLVQ</sequence>
<evidence type="ECO:0000313" key="3">
    <source>
        <dbReference type="Proteomes" id="UP000006727"/>
    </source>
</evidence>
<dbReference type="InParanoid" id="A0A2K1JW29"/>
<evidence type="ECO:0000313" key="1">
    <source>
        <dbReference type="EMBL" id="PNR45735.1"/>
    </source>
</evidence>
<dbReference type="Gramene" id="Pp3c11_24120V3.1">
    <property type="protein sequence ID" value="PAC:32958429.CDS.1"/>
    <property type="gene ID" value="Pp3c11_24120"/>
</dbReference>